<feature type="compositionally biased region" description="Basic and acidic residues" evidence="1">
    <location>
        <begin position="204"/>
        <end position="226"/>
    </location>
</feature>
<feature type="transmembrane region" description="Helical" evidence="2">
    <location>
        <begin position="318"/>
        <end position="343"/>
    </location>
</feature>
<feature type="region of interest" description="Disordered" evidence="1">
    <location>
        <begin position="186"/>
        <end position="262"/>
    </location>
</feature>
<feature type="transmembrane region" description="Helical" evidence="2">
    <location>
        <begin position="284"/>
        <end position="306"/>
    </location>
</feature>
<name>A0A9N9FL16_9GLOM</name>
<dbReference type="EMBL" id="CAJVPL010000976">
    <property type="protein sequence ID" value="CAG8544540.1"/>
    <property type="molecule type" value="Genomic_DNA"/>
</dbReference>
<evidence type="ECO:0000256" key="2">
    <source>
        <dbReference type="SAM" id="Phobius"/>
    </source>
</evidence>
<keyword evidence="2" id="KW-1133">Transmembrane helix</keyword>
<dbReference type="AlphaFoldDB" id="A0A9N9FL16"/>
<feature type="region of interest" description="Disordered" evidence="1">
    <location>
        <begin position="1"/>
        <end position="123"/>
    </location>
</feature>
<dbReference type="Proteomes" id="UP000789831">
    <property type="component" value="Unassembled WGS sequence"/>
</dbReference>
<evidence type="ECO:0000313" key="4">
    <source>
        <dbReference type="Proteomes" id="UP000789831"/>
    </source>
</evidence>
<sequence length="389" mass="44054">MDTKDTNQERTAEATENGNNASDSNNSNKNSNKPHRPLSIHRPHSHRTAEKTKSNKNTPVGSPWGRHDQEIPYNGGGSSNNNSNVNINHDGSYDYRSPYGRRHTYGRYEHDRPLGGDETRGHQNARVSYGGKYQGYYDYYGGAGGGAGYGYDHDDQYYENRSQSRYSHKRRSKSSSYIDSYLADEHHEKHQSQHQLVKHQSQHLQEKHQSHQQRPEKQEEKSEKPPTPEFITTTSTEITVTPAVTPSTEPETTDPANLNETKNTKVAPPIIKAFHTGKPNGKRLLLRFMQFLSSAGAFGFIVGAPIYSGETIPFTDKFAVICLYGLSIISTLVSLYTLVIYCIRRFKHGEKLKRWLLLVVDMIFALMWGADVMILIGTNRCTPGDHNHW</sequence>
<feature type="compositionally biased region" description="Basic and acidic residues" evidence="1">
    <location>
        <begin position="106"/>
        <end position="121"/>
    </location>
</feature>
<comment type="caution">
    <text evidence="3">The sequence shown here is derived from an EMBL/GenBank/DDBJ whole genome shotgun (WGS) entry which is preliminary data.</text>
</comment>
<feature type="compositionally biased region" description="Low complexity" evidence="1">
    <location>
        <begin position="79"/>
        <end position="90"/>
    </location>
</feature>
<feature type="transmembrane region" description="Helical" evidence="2">
    <location>
        <begin position="355"/>
        <end position="376"/>
    </location>
</feature>
<gene>
    <name evidence="3" type="ORF">AGERDE_LOCUS6355</name>
</gene>
<keyword evidence="2" id="KW-0472">Membrane</keyword>
<proteinExistence type="predicted"/>
<feature type="compositionally biased region" description="Low complexity" evidence="1">
    <location>
        <begin position="17"/>
        <end position="31"/>
    </location>
</feature>
<feature type="compositionally biased region" description="Basic residues" evidence="1">
    <location>
        <begin position="32"/>
        <end position="46"/>
    </location>
</feature>
<keyword evidence="2" id="KW-0812">Transmembrane</keyword>
<keyword evidence="4" id="KW-1185">Reference proteome</keyword>
<feature type="compositionally biased region" description="Polar residues" evidence="1">
    <location>
        <begin position="246"/>
        <end position="261"/>
    </location>
</feature>
<feature type="compositionally biased region" description="Basic and acidic residues" evidence="1">
    <location>
        <begin position="1"/>
        <end position="13"/>
    </location>
</feature>
<reference evidence="3" key="1">
    <citation type="submission" date="2021-06" db="EMBL/GenBank/DDBJ databases">
        <authorList>
            <person name="Kallberg Y."/>
            <person name="Tangrot J."/>
            <person name="Rosling A."/>
        </authorList>
    </citation>
    <scope>NUCLEOTIDE SEQUENCE</scope>
    <source>
        <strain evidence="3">MT106</strain>
    </source>
</reference>
<evidence type="ECO:0000256" key="1">
    <source>
        <dbReference type="SAM" id="MobiDB-lite"/>
    </source>
</evidence>
<evidence type="ECO:0000313" key="3">
    <source>
        <dbReference type="EMBL" id="CAG8544540.1"/>
    </source>
</evidence>
<protein>
    <submittedName>
        <fullName evidence="3">1606_t:CDS:1</fullName>
    </submittedName>
</protein>
<organism evidence="3 4">
    <name type="scientific">Ambispora gerdemannii</name>
    <dbReference type="NCBI Taxonomy" id="144530"/>
    <lineage>
        <taxon>Eukaryota</taxon>
        <taxon>Fungi</taxon>
        <taxon>Fungi incertae sedis</taxon>
        <taxon>Mucoromycota</taxon>
        <taxon>Glomeromycotina</taxon>
        <taxon>Glomeromycetes</taxon>
        <taxon>Archaeosporales</taxon>
        <taxon>Ambisporaceae</taxon>
        <taxon>Ambispora</taxon>
    </lineage>
</organism>
<accession>A0A9N9FL16</accession>
<feature type="compositionally biased region" description="Low complexity" evidence="1">
    <location>
        <begin position="229"/>
        <end position="245"/>
    </location>
</feature>
<dbReference type="OrthoDB" id="3253553at2759"/>